<proteinExistence type="predicted"/>
<reference evidence="1" key="1">
    <citation type="submission" date="2020-05" db="EMBL/GenBank/DDBJ databases">
        <title>Large-scale comparative analyses of tick genomes elucidate their genetic diversity and vector capacities.</title>
        <authorList>
            <person name="Jia N."/>
            <person name="Wang J."/>
            <person name="Shi W."/>
            <person name="Du L."/>
            <person name="Sun Y."/>
            <person name="Zhan W."/>
            <person name="Jiang J."/>
            <person name="Wang Q."/>
            <person name="Zhang B."/>
            <person name="Ji P."/>
            <person name="Sakyi L.B."/>
            <person name="Cui X."/>
            <person name="Yuan T."/>
            <person name="Jiang B."/>
            <person name="Yang W."/>
            <person name="Lam T.T.-Y."/>
            <person name="Chang Q."/>
            <person name="Ding S."/>
            <person name="Wang X."/>
            <person name="Zhu J."/>
            <person name="Ruan X."/>
            <person name="Zhao L."/>
            <person name="Wei J."/>
            <person name="Que T."/>
            <person name="Du C."/>
            <person name="Cheng J."/>
            <person name="Dai P."/>
            <person name="Han X."/>
            <person name="Huang E."/>
            <person name="Gao Y."/>
            <person name="Liu J."/>
            <person name="Shao H."/>
            <person name="Ye R."/>
            <person name="Li L."/>
            <person name="Wei W."/>
            <person name="Wang X."/>
            <person name="Wang C."/>
            <person name="Yang T."/>
            <person name="Huo Q."/>
            <person name="Li W."/>
            <person name="Guo W."/>
            <person name="Chen H."/>
            <person name="Zhou L."/>
            <person name="Ni X."/>
            <person name="Tian J."/>
            <person name="Zhou Y."/>
            <person name="Sheng Y."/>
            <person name="Liu T."/>
            <person name="Pan Y."/>
            <person name="Xia L."/>
            <person name="Li J."/>
            <person name="Zhao F."/>
            <person name="Cao W."/>
        </authorList>
    </citation>
    <scope>NUCLEOTIDE SEQUENCE</scope>
    <source>
        <strain evidence="1">Hyas-2018</strain>
    </source>
</reference>
<comment type="caution">
    <text evidence="1">The sequence shown here is derived from an EMBL/GenBank/DDBJ whole genome shotgun (WGS) entry which is preliminary data.</text>
</comment>
<name>A0ACB7SFX2_HYAAI</name>
<evidence type="ECO:0000313" key="2">
    <source>
        <dbReference type="Proteomes" id="UP000821845"/>
    </source>
</evidence>
<dbReference type="EMBL" id="CM023484">
    <property type="protein sequence ID" value="KAH6932047.1"/>
    <property type="molecule type" value="Genomic_DNA"/>
</dbReference>
<gene>
    <name evidence="1" type="ORF">HPB50_002599</name>
</gene>
<sequence>MEKKNNKKTHNCWGAPRAREEKKASSERRCATEAVNLVVLHRRKKRHKKLDVFRESGRRFVSRARGLREGGGVVRCSSRVLNVPHADEFATGLEEQTAAGRD</sequence>
<evidence type="ECO:0000313" key="1">
    <source>
        <dbReference type="EMBL" id="KAH6932047.1"/>
    </source>
</evidence>
<organism evidence="1 2">
    <name type="scientific">Hyalomma asiaticum</name>
    <name type="common">Tick</name>
    <dbReference type="NCBI Taxonomy" id="266040"/>
    <lineage>
        <taxon>Eukaryota</taxon>
        <taxon>Metazoa</taxon>
        <taxon>Ecdysozoa</taxon>
        <taxon>Arthropoda</taxon>
        <taxon>Chelicerata</taxon>
        <taxon>Arachnida</taxon>
        <taxon>Acari</taxon>
        <taxon>Parasitiformes</taxon>
        <taxon>Ixodida</taxon>
        <taxon>Ixodoidea</taxon>
        <taxon>Ixodidae</taxon>
        <taxon>Hyalomminae</taxon>
        <taxon>Hyalomma</taxon>
    </lineage>
</organism>
<protein>
    <submittedName>
        <fullName evidence="1">Uncharacterized protein</fullName>
    </submittedName>
</protein>
<keyword evidence="2" id="KW-1185">Reference proteome</keyword>
<dbReference type="Proteomes" id="UP000821845">
    <property type="component" value="Chromosome 4"/>
</dbReference>
<accession>A0ACB7SFX2</accession>